<comment type="function">
    <text evidence="7 8">Key enzyme in folate metabolism. Catalyzes an essential reaction for de novo glycine and purine synthesis, and for DNA precursor synthesis.</text>
</comment>
<dbReference type="KEGG" id="vin:AKJ08_0523"/>
<accession>A0A0K1P9M2</accession>
<dbReference type="GO" id="GO:0005829">
    <property type="term" value="C:cytosol"/>
    <property type="evidence" value="ECO:0007669"/>
    <property type="project" value="TreeGrafter"/>
</dbReference>
<dbReference type="RefSeq" id="WP_050724627.1">
    <property type="nucleotide sequence ID" value="NZ_CP012332.1"/>
</dbReference>
<dbReference type="GO" id="GO:0046452">
    <property type="term" value="P:dihydrofolate metabolic process"/>
    <property type="evidence" value="ECO:0007669"/>
    <property type="project" value="TreeGrafter"/>
</dbReference>
<dbReference type="GO" id="GO:0004146">
    <property type="term" value="F:dihydrofolate reductase activity"/>
    <property type="evidence" value="ECO:0007669"/>
    <property type="project" value="UniProtKB-EC"/>
</dbReference>
<proteinExistence type="inferred from homology"/>
<evidence type="ECO:0000256" key="3">
    <source>
        <dbReference type="ARBA" id="ARBA00012856"/>
    </source>
</evidence>
<evidence type="ECO:0000256" key="6">
    <source>
        <dbReference type="ARBA" id="ARBA00023002"/>
    </source>
</evidence>
<dbReference type="InterPro" id="IPR001796">
    <property type="entry name" value="DHFR_dom"/>
</dbReference>
<keyword evidence="12" id="KW-1185">Reference proteome</keyword>
<dbReference type="GO" id="GO:0046655">
    <property type="term" value="P:folic acid metabolic process"/>
    <property type="evidence" value="ECO:0007669"/>
    <property type="project" value="TreeGrafter"/>
</dbReference>
<dbReference type="AlphaFoldDB" id="A0A0K1P9M2"/>
<evidence type="ECO:0000256" key="8">
    <source>
        <dbReference type="PIRNR" id="PIRNR000194"/>
    </source>
</evidence>
<dbReference type="UniPathway" id="UPA00077">
    <property type="reaction ID" value="UER00158"/>
</dbReference>
<dbReference type="SUPFAM" id="SSF53597">
    <property type="entry name" value="Dihydrofolate reductase-like"/>
    <property type="match status" value="1"/>
</dbReference>
<dbReference type="Gene3D" id="3.40.430.10">
    <property type="entry name" value="Dihydrofolate Reductase, subunit A"/>
    <property type="match status" value="1"/>
</dbReference>
<comment type="catalytic activity">
    <reaction evidence="8">
        <text>(6S)-5,6,7,8-tetrahydrofolate + NADP(+) = 7,8-dihydrofolate + NADPH + H(+)</text>
        <dbReference type="Rhea" id="RHEA:15009"/>
        <dbReference type="ChEBI" id="CHEBI:15378"/>
        <dbReference type="ChEBI" id="CHEBI:57451"/>
        <dbReference type="ChEBI" id="CHEBI:57453"/>
        <dbReference type="ChEBI" id="CHEBI:57783"/>
        <dbReference type="ChEBI" id="CHEBI:58349"/>
        <dbReference type="EC" id="1.5.1.3"/>
    </reaction>
</comment>
<dbReference type="GO" id="GO:0046654">
    <property type="term" value="P:tetrahydrofolate biosynthetic process"/>
    <property type="evidence" value="ECO:0007669"/>
    <property type="project" value="UniProtKB-UniPathway"/>
</dbReference>
<evidence type="ECO:0000256" key="4">
    <source>
        <dbReference type="ARBA" id="ARBA00022563"/>
    </source>
</evidence>
<evidence type="ECO:0000313" key="12">
    <source>
        <dbReference type="Proteomes" id="UP000055590"/>
    </source>
</evidence>
<evidence type="ECO:0000256" key="5">
    <source>
        <dbReference type="ARBA" id="ARBA00022857"/>
    </source>
</evidence>
<dbReference type="GO" id="GO:0050661">
    <property type="term" value="F:NADP binding"/>
    <property type="evidence" value="ECO:0007669"/>
    <property type="project" value="InterPro"/>
</dbReference>
<evidence type="ECO:0000313" key="11">
    <source>
        <dbReference type="EMBL" id="AKU90136.1"/>
    </source>
</evidence>
<dbReference type="PANTHER" id="PTHR48069:SF3">
    <property type="entry name" value="DIHYDROFOLATE REDUCTASE"/>
    <property type="match status" value="1"/>
</dbReference>
<dbReference type="PANTHER" id="PTHR48069">
    <property type="entry name" value="DIHYDROFOLATE REDUCTASE"/>
    <property type="match status" value="1"/>
</dbReference>
<dbReference type="EMBL" id="CP012332">
    <property type="protein sequence ID" value="AKU90136.1"/>
    <property type="molecule type" value="Genomic_DNA"/>
</dbReference>
<name>A0A0K1P9M2_9BACT</name>
<dbReference type="InterPro" id="IPR024072">
    <property type="entry name" value="DHFR-like_dom_sf"/>
</dbReference>
<dbReference type="Proteomes" id="UP000055590">
    <property type="component" value="Chromosome"/>
</dbReference>
<dbReference type="STRING" id="1391653.AKJ08_0523"/>
<dbReference type="EC" id="1.5.1.3" evidence="3 8"/>
<evidence type="ECO:0000256" key="1">
    <source>
        <dbReference type="ARBA" id="ARBA00004903"/>
    </source>
</evidence>
<evidence type="ECO:0000256" key="9">
    <source>
        <dbReference type="RuleBase" id="RU004474"/>
    </source>
</evidence>
<evidence type="ECO:0000256" key="2">
    <source>
        <dbReference type="ARBA" id="ARBA00009539"/>
    </source>
</evidence>
<sequence>MKLTAIVAASDNGVIGRSGELPWRLPADLARFKRLTLGKPVLMGRRTHESIGRPLPGRLNVVVTSGGTPEGCVGARTIDEALELSEVAKAPEVMVIGGAQLYAEALRLCDELLLTRVHGSFEGDAFFHFDPEGWELVAREEIPADEKNAYATTFETWRRVGKGE</sequence>
<dbReference type="OrthoDB" id="9804315at2"/>
<dbReference type="InterPro" id="IPR017925">
    <property type="entry name" value="DHFR_CS"/>
</dbReference>
<dbReference type="PRINTS" id="PR00070">
    <property type="entry name" value="DHFR"/>
</dbReference>
<dbReference type="Pfam" id="PF00186">
    <property type="entry name" value="DHFR_1"/>
    <property type="match status" value="1"/>
</dbReference>
<comment type="similarity">
    <text evidence="2 8 9">Belongs to the dihydrofolate reductase family.</text>
</comment>
<dbReference type="PROSITE" id="PS51330">
    <property type="entry name" value="DHFR_2"/>
    <property type="match status" value="1"/>
</dbReference>
<dbReference type="GO" id="GO:0006730">
    <property type="term" value="P:one-carbon metabolic process"/>
    <property type="evidence" value="ECO:0007669"/>
    <property type="project" value="UniProtKB-KW"/>
</dbReference>
<reference evidence="11 12" key="1">
    <citation type="submission" date="2015-08" db="EMBL/GenBank/DDBJ databases">
        <authorList>
            <person name="Babu N.S."/>
            <person name="Beckwith C.J."/>
            <person name="Beseler K.G."/>
            <person name="Brison A."/>
            <person name="Carone J.V."/>
            <person name="Caskin T.P."/>
            <person name="Diamond M."/>
            <person name="Durham M.E."/>
            <person name="Foxe J.M."/>
            <person name="Go M."/>
            <person name="Henderson B.A."/>
            <person name="Jones I.B."/>
            <person name="McGettigan J.A."/>
            <person name="Micheletti S.J."/>
            <person name="Nasrallah M.E."/>
            <person name="Ortiz D."/>
            <person name="Piller C.R."/>
            <person name="Privatt S.R."/>
            <person name="Schneider S.L."/>
            <person name="Sharp S."/>
            <person name="Smith T.C."/>
            <person name="Stanton J.D."/>
            <person name="Ullery H.E."/>
            <person name="Wilson R.J."/>
            <person name="Serrano M.G."/>
            <person name="Buck G."/>
            <person name="Lee V."/>
            <person name="Wang Y."/>
            <person name="Carvalho R."/>
            <person name="Voegtly L."/>
            <person name="Shi R."/>
            <person name="Duckworth R."/>
            <person name="Johnson A."/>
            <person name="Loviza R."/>
            <person name="Walstead R."/>
            <person name="Shah Z."/>
            <person name="Kiflezghi M."/>
            <person name="Wade K."/>
            <person name="Ball S.L."/>
            <person name="Bradley K.W."/>
            <person name="Asai D.J."/>
            <person name="Bowman C.A."/>
            <person name="Russell D.A."/>
            <person name="Pope W.H."/>
            <person name="Jacobs-Sera D."/>
            <person name="Hendrix R.W."/>
            <person name="Hatfull G.F."/>
        </authorList>
    </citation>
    <scope>NUCLEOTIDE SEQUENCE [LARGE SCALE GENOMIC DNA]</scope>
    <source>
        <strain evidence="11 12">DSM 27710</strain>
    </source>
</reference>
<evidence type="ECO:0000256" key="7">
    <source>
        <dbReference type="ARBA" id="ARBA00025067"/>
    </source>
</evidence>
<gene>
    <name evidence="11" type="ORF">AKJ08_0523</name>
</gene>
<feature type="domain" description="DHFR" evidence="10">
    <location>
        <begin position="2"/>
        <end position="159"/>
    </location>
</feature>
<dbReference type="PATRIC" id="fig|1391653.3.peg.541"/>
<evidence type="ECO:0000259" key="10">
    <source>
        <dbReference type="PROSITE" id="PS51330"/>
    </source>
</evidence>
<dbReference type="PROSITE" id="PS00075">
    <property type="entry name" value="DHFR_1"/>
    <property type="match status" value="1"/>
</dbReference>
<keyword evidence="6 8" id="KW-0560">Oxidoreductase</keyword>
<keyword evidence="4 8" id="KW-0554">One-carbon metabolism</keyword>
<protein>
    <recommendedName>
        <fullName evidence="3 8">Dihydrofolate reductase</fullName>
        <ecNumber evidence="3 8">1.5.1.3</ecNumber>
    </recommendedName>
</protein>
<dbReference type="InterPro" id="IPR012259">
    <property type="entry name" value="DHFR"/>
</dbReference>
<keyword evidence="5 8" id="KW-0521">NADP</keyword>
<comment type="pathway">
    <text evidence="1 8">Cofactor biosynthesis; tetrahydrofolate biosynthesis; 5,6,7,8-tetrahydrofolate from 7,8-dihydrofolate: step 1/1.</text>
</comment>
<organism evidence="11 12">
    <name type="scientific">Vulgatibacter incomptus</name>
    <dbReference type="NCBI Taxonomy" id="1391653"/>
    <lineage>
        <taxon>Bacteria</taxon>
        <taxon>Pseudomonadati</taxon>
        <taxon>Myxococcota</taxon>
        <taxon>Myxococcia</taxon>
        <taxon>Myxococcales</taxon>
        <taxon>Cystobacterineae</taxon>
        <taxon>Vulgatibacteraceae</taxon>
        <taxon>Vulgatibacter</taxon>
    </lineage>
</organism>
<dbReference type="CDD" id="cd00209">
    <property type="entry name" value="DHFR"/>
    <property type="match status" value="1"/>
</dbReference>
<dbReference type="PIRSF" id="PIRSF000194">
    <property type="entry name" value="DHFR"/>
    <property type="match status" value="1"/>
</dbReference>